<dbReference type="GeneID" id="22915168"/>
<feature type="region of interest" description="Disordered" evidence="1">
    <location>
        <begin position="221"/>
        <end position="279"/>
    </location>
</feature>
<dbReference type="Proteomes" id="UP000019763">
    <property type="component" value="Unassembled WGS sequence"/>
</dbReference>
<dbReference type="RefSeq" id="XP_011132677.1">
    <property type="nucleotide sequence ID" value="XM_011134375.1"/>
</dbReference>
<keyword evidence="2" id="KW-0472">Membrane</keyword>
<name>A0A023AZQ0_GRENI</name>
<dbReference type="VEuPathDB" id="CryptoDB:GNI_148050"/>
<evidence type="ECO:0000313" key="3">
    <source>
        <dbReference type="Proteomes" id="UP000019763"/>
    </source>
</evidence>
<comment type="caution">
    <text evidence="2">The sequence shown here is derived from an EMBL/GenBank/DDBJ whole genome shotgun (WGS) entry which is preliminary data.</text>
</comment>
<keyword evidence="3" id="KW-1185">Reference proteome</keyword>
<accession>A0A023AZQ0</accession>
<dbReference type="AlphaFoldDB" id="A0A023AZQ0"/>
<organism evidence="2 3">
    <name type="scientific">Gregarina niphandrodes</name>
    <name type="common">Septate eugregarine</name>
    <dbReference type="NCBI Taxonomy" id="110365"/>
    <lineage>
        <taxon>Eukaryota</taxon>
        <taxon>Sar</taxon>
        <taxon>Alveolata</taxon>
        <taxon>Apicomplexa</taxon>
        <taxon>Conoidasida</taxon>
        <taxon>Gregarinasina</taxon>
        <taxon>Eugregarinorida</taxon>
        <taxon>Gregarinidae</taxon>
        <taxon>Gregarina</taxon>
    </lineage>
</organism>
<proteinExistence type="predicted"/>
<reference evidence="2" key="1">
    <citation type="submission" date="2013-12" db="EMBL/GenBank/DDBJ databases">
        <authorList>
            <person name="Omoto C.K."/>
            <person name="Sibley D."/>
            <person name="Venepally P."/>
            <person name="Hadjithomas M."/>
            <person name="Karamycheva S."/>
            <person name="Brunk B."/>
            <person name="Roos D."/>
            <person name="Caler E."/>
            <person name="Lorenzi H."/>
        </authorList>
    </citation>
    <scope>NUCLEOTIDE SEQUENCE</scope>
</reference>
<sequence length="341" mass="37169">MAGWSVDNLVVWCIVRCMTCIGSLIRWLFTWLFDCLFPASLFRNSNQKKEEDACLLGSEHSETRSERSGMGNILSGAKWIQPRHTQPRTTEPHSGAEPCGAEPCGTEPCGAEPCGTEPCGTEPCGAQHTELSAGPELTIAAVLGTEGNTKTESTMATEGNCGPPLSLPWNLLDDAGPEGYPEGSPTNDEVAIALEKSFLEEGWPGSIQKEGWPVSIQEEGWSGSIQKEEWPESAQEEGWPSSAQEEGWSESAQKEGWPGSIQKHGWSGSIQKHGWSEAKQSAAHAGAECCVSVGDEWNVQSTRWFNSRRDIFDFLSGHFMAKKRNEEKSAAQTEDYRGTGV</sequence>
<dbReference type="EMBL" id="AFNH02001102">
    <property type="protein sequence ID" value="EZG44362.1"/>
    <property type="molecule type" value="Genomic_DNA"/>
</dbReference>
<gene>
    <name evidence="2" type="ORF">GNI_148050</name>
</gene>
<evidence type="ECO:0000313" key="2">
    <source>
        <dbReference type="EMBL" id="EZG44362.1"/>
    </source>
</evidence>
<keyword evidence="2" id="KW-0812">Transmembrane</keyword>
<protein>
    <submittedName>
        <fullName evidence="2">Transmembrane protein</fullName>
    </submittedName>
</protein>
<evidence type="ECO:0000256" key="1">
    <source>
        <dbReference type="SAM" id="MobiDB-lite"/>
    </source>
</evidence>